<dbReference type="EMBL" id="SLXD01000007">
    <property type="protein sequence ID" value="TCP02258.1"/>
    <property type="molecule type" value="Genomic_DNA"/>
</dbReference>
<evidence type="ECO:0000256" key="2">
    <source>
        <dbReference type="ARBA" id="ARBA00022618"/>
    </source>
</evidence>
<dbReference type="PANTHER" id="PTHR37485:SF1">
    <property type="entry name" value="CELL DIVISION PROTEIN FTSB"/>
    <property type="match status" value="1"/>
</dbReference>
<accession>A0A4V2SGR4</accession>
<keyword evidence="7" id="KW-0997">Cell inner membrane</keyword>
<name>A0A4V2SGR4_RUBGE</name>
<keyword evidence="4 7" id="KW-1133">Transmembrane helix</keyword>
<dbReference type="OrthoDB" id="7061211at2"/>
<proteinExistence type="inferred from homology"/>
<dbReference type="GO" id="GO:0043093">
    <property type="term" value="P:FtsZ-dependent cytokinesis"/>
    <property type="evidence" value="ECO:0007669"/>
    <property type="project" value="UniProtKB-UniRule"/>
</dbReference>
<dbReference type="PANTHER" id="PTHR37485">
    <property type="entry name" value="CELL DIVISION PROTEIN FTSB"/>
    <property type="match status" value="1"/>
</dbReference>
<feature type="coiled-coil region" evidence="7">
    <location>
        <begin position="36"/>
        <end position="70"/>
    </location>
</feature>
<evidence type="ECO:0000313" key="9">
    <source>
        <dbReference type="Proteomes" id="UP000295106"/>
    </source>
</evidence>
<evidence type="ECO:0000313" key="8">
    <source>
        <dbReference type="EMBL" id="TCP02258.1"/>
    </source>
</evidence>
<dbReference type="GO" id="GO:0030428">
    <property type="term" value="C:cell septum"/>
    <property type="evidence" value="ECO:0007669"/>
    <property type="project" value="TreeGrafter"/>
</dbReference>
<evidence type="ECO:0000256" key="7">
    <source>
        <dbReference type="HAMAP-Rule" id="MF_00599"/>
    </source>
</evidence>
<comment type="subcellular location">
    <subcellularLocation>
        <location evidence="7">Cell inner membrane</location>
        <topology evidence="7">Single-pass type II membrane protein</topology>
    </subcellularLocation>
    <text evidence="7">Localizes to the division septum.</text>
</comment>
<dbReference type="GeneID" id="99686127"/>
<dbReference type="AlphaFoldDB" id="A0A4V2SGR4"/>
<dbReference type="InterPro" id="IPR023081">
    <property type="entry name" value="Cell_div_FtsB"/>
</dbReference>
<comment type="function">
    <text evidence="7">Essential cell division protein. May link together the upstream cell division proteins, which are predominantly cytoplasmic, with the downstream cell division proteins, which are predominantly periplasmic.</text>
</comment>
<organism evidence="8 9">
    <name type="scientific">Rubrivivax gelatinosus</name>
    <name type="common">Rhodocyclus gelatinosus</name>
    <name type="synonym">Rhodopseudomonas gelatinosa</name>
    <dbReference type="NCBI Taxonomy" id="28068"/>
    <lineage>
        <taxon>Bacteria</taxon>
        <taxon>Pseudomonadati</taxon>
        <taxon>Pseudomonadota</taxon>
        <taxon>Betaproteobacteria</taxon>
        <taxon>Burkholderiales</taxon>
        <taxon>Sphaerotilaceae</taxon>
        <taxon>Rubrivivax</taxon>
    </lineage>
</organism>
<feature type="topological domain" description="Periplasmic" evidence="7">
    <location>
        <begin position="22"/>
        <end position="92"/>
    </location>
</feature>
<reference evidence="8 9" key="1">
    <citation type="submission" date="2019-03" db="EMBL/GenBank/DDBJ databases">
        <title>Genomic Encyclopedia of Type Strains, Phase IV (KMG-IV): sequencing the most valuable type-strain genomes for metagenomic binning, comparative biology and taxonomic classification.</title>
        <authorList>
            <person name="Goeker M."/>
        </authorList>
    </citation>
    <scope>NUCLEOTIDE SEQUENCE [LARGE SCALE GENOMIC DNA]</scope>
    <source>
        <strain evidence="8 9">DSM 1709</strain>
    </source>
</reference>
<protein>
    <recommendedName>
        <fullName evidence="7">Cell division protein FtsB</fullName>
    </recommendedName>
</protein>
<keyword evidence="3 7" id="KW-0812">Transmembrane</keyword>
<evidence type="ECO:0000256" key="6">
    <source>
        <dbReference type="ARBA" id="ARBA00023306"/>
    </source>
</evidence>
<keyword evidence="1 7" id="KW-1003">Cell membrane</keyword>
<dbReference type="GO" id="GO:0005886">
    <property type="term" value="C:plasma membrane"/>
    <property type="evidence" value="ECO:0007669"/>
    <property type="project" value="UniProtKB-SubCell"/>
</dbReference>
<dbReference type="GO" id="GO:0032153">
    <property type="term" value="C:cell division site"/>
    <property type="evidence" value="ECO:0007669"/>
    <property type="project" value="UniProtKB-UniRule"/>
</dbReference>
<keyword evidence="6 7" id="KW-0131">Cell cycle</keyword>
<comment type="caution">
    <text evidence="8">The sequence shown here is derived from an EMBL/GenBank/DDBJ whole genome shotgun (WGS) entry which is preliminary data.</text>
</comment>
<dbReference type="Pfam" id="PF04977">
    <property type="entry name" value="DivIC"/>
    <property type="match status" value="1"/>
</dbReference>
<dbReference type="HAMAP" id="MF_00599">
    <property type="entry name" value="FtsB"/>
    <property type="match status" value="1"/>
</dbReference>
<evidence type="ECO:0000256" key="1">
    <source>
        <dbReference type="ARBA" id="ARBA00022475"/>
    </source>
</evidence>
<dbReference type="InterPro" id="IPR007060">
    <property type="entry name" value="FtsL/DivIC"/>
</dbReference>
<evidence type="ECO:0000256" key="5">
    <source>
        <dbReference type="ARBA" id="ARBA00023136"/>
    </source>
</evidence>
<feature type="topological domain" description="Cytoplasmic" evidence="7">
    <location>
        <begin position="1"/>
        <end position="3"/>
    </location>
</feature>
<keyword evidence="5 7" id="KW-0472">Membrane</keyword>
<gene>
    <name evidence="7" type="primary">ftsB</name>
    <name evidence="8" type="ORF">EV684_107264</name>
</gene>
<evidence type="ECO:0000256" key="3">
    <source>
        <dbReference type="ARBA" id="ARBA00022692"/>
    </source>
</evidence>
<dbReference type="Proteomes" id="UP000295106">
    <property type="component" value="Unassembled WGS sequence"/>
</dbReference>
<comment type="similarity">
    <text evidence="7">Belongs to the FtsB family.</text>
</comment>
<keyword evidence="7" id="KW-0175">Coiled coil</keyword>
<comment type="subunit">
    <text evidence="7">Part of a complex composed of FtsB, FtsL and FtsQ.</text>
</comment>
<evidence type="ECO:0000256" key="4">
    <source>
        <dbReference type="ARBA" id="ARBA00022989"/>
    </source>
</evidence>
<keyword evidence="2 7" id="KW-0132">Cell division</keyword>
<sequence>MRWLSFVLAGLLAAVQADLWFGRSSVPYTMGLRTQLAAQQAANDQARERNARLEAEVSDLKEGLEMVEEKARAELGMVKPDEILVQVAPPRR</sequence>
<dbReference type="RefSeq" id="WP_132647709.1">
    <property type="nucleotide sequence ID" value="NZ_CP181386.1"/>
</dbReference>